<gene>
    <name evidence="1" type="ORF">EPI10_010999</name>
</gene>
<comment type="caution">
    <text evidence="1">The sequence shown here is derived from an EMBL/GenBank/DDBJ whole genome shotgun (WGS) entry which is preliminary data.</text>
</comment>
<keyword evidence="1" id="KW-0548">Nucleotidyltransferase</keyword>
<dbReference type="GO" id="GO:0003964">
    <property type="term" value="F:RNA-directed DNA polymerase activity"/>
    <property type="evidence" value="ECO:0007669"/>
    <property type="project" value="UniProtKB-KW"/>
</dbReference>
<proteinExistence type="predicted"/>
<organism evidence="1 2">
    <name type="scientific">Gossypium australe</name>
    <dbReference type="NCBI Taxonomy" id="47621"/>
    <lineage>
        <taxon>Eukaryota</taxon>
        <taxon>Viridiplantae</taxon>
        <taxon>Streptophyta</taxon>
        <taxon>Embryophyta</taxon>
        <taxon>Tracheophyta</taxon>
        <taxon>Spermatophyta</taxon>
        <taxon>Magnoliopsida</taxon>
        <taxon>eudicotyledons</taxon>
        <taxon>Gunneridae</taxon>
        <taxon>Pentapetalae</taxon>
        <taxon>rosids</taxon>
        <taxon>malvids</taxon>
        <taxon>Malvales</taxon>
        <taxon>Malvaceae</taxon>
        <taxon>Malvoideae</taxon>
        <taxon>Gossypium</taxon>
    </lineage>
</organism>
<sequence>MNWKKILGRFWWQKQHNKWGIHWCEWRKLSELKEDGGMGFRCLSKFNIAFLAKSARGLLEKGYVGVWDRVPKYQFGSMRGYQVLWTISYKH</sequence>
<accession>A0A5B6W713</accession>
<keyword evidence="2" id="KW-1185">Reference proteome</keyword>
<name>A0A5B6W713_9ROSI</name>
<protein>
    <submittedName>
        <fullName evidence="1">Reverse transcriptase</fullName>
    </submittedName>
</protein>
<keyword evidence="1" id="KW-0808">Transferase</keyword>
<dbReference type="OrthoDB" id="988822at2759"/>
<reference evidence="2" key="1">
    <citation type="journal article" date="2019" name="Plant Biotechnol. J.">
        <title>Genome sequencing of the Australian wild diploid species Gossypium australe highlights disease resistance and delayed gland morphogenesis.</title>
        <authorList>
            <person name="Cai Y."/>
            <person name="Cai X."/>
            <person name="Wang Q."/>
            <person name="Wang P."/>
            <person name="Zhang Y."/>
            <person name="Cai C."/>
            <person name="Xu Y."/>
            <person name="Wang K."/>
            <person name="Zhou Z."/>
            <person name="Wang C."/>
            <person name="Geng S."/>
            <person name="Li B."/>
            <person name="Dong Q."/>
            <person name="Hou Y."/>
            <person name="Wang H."/>
            <person name="Ai P."/>
            <person name="Liu Z."/>
            <person name="Yi F."/>
            <person name="Sun M."/>
            <person name="An G."/>
            <person name="Cheng J."/>
            <person name="Zhang Y."/>
            <person name="Shi Q."/>
            <person name="Xie Y."/>
            <person name="Shi X."/>
            <person name="Chang Y."/>
            <person name="Huang F."/>
            <person name="Chen Y."/>
            <person name="Hong S."/>
            <person name="Mi L."/>
            <person name="Sun Q."/>
            <person name="Zhang L."/>
            <person name="Zhou B."/>
            <person name="Peng R."/>
            <person name="Zhang X."/>
            <person name="Liu F."/>
        </authorList>
    </citation>
    <scope>NUCLEOTIDE SEQUENCE [LARGE SCALE GENOMIC DNA]</scope>
    <source>
        <strain evidence="2">cv. PA1801</strain>
    </source>
</reference>
<evidence type="ECO:0000313" key="2">
    <source>
        <dbReference type="Proteomes" id="UP000325315"/>
    </source>
</evidence>
<dbReference type="Proteomes" id="UP000325315">
    <property type="component" value="Unassembled WGS sequence"/>
</dbReference>
<dbReference type="AlphaFoldDB" id="A0A5B6W713"/>
<keyword evidence="1" id="KW-0695">RNA-directed DNA polymerase</keyword>
<dbReference type="EMBL" id="SMMG02000004">
    <property type="protein sequence ID" value="KAA3477083.1"/>
    <property type="molecule type" value="Genomic_DNA"/>
</dbReference>
<evidence type="ECO:0000313" key="1">
    <source>
        <dbReference type="EMBL" id="KAA3477083.1"/>
    </source>
</evidence>